<comment type="caution">
    <text evidence="6">The sequence shown here is derived from an EMBL/GenBank/DDBJ whole genome shotgun (WGS) entry which is preliminary data.</text>
</comment>
<dbReference type="InterPro" id="IPR000421">
    <property type="entry name" value="FA58C"/>
</dbReference>
<feature type="region of interest" description="Disordered" evidence="4">
    <location>
        <begin position="1016"/>
        <end position="1052"/>
    </location>
</feature>
<evidence type="ECO:0000256" key="4">
    <source>
        <dbReference type="SAM" id="MobiDB-lite"/>
    </source>
</evidence>
<evidence type="ECO:0000259" key="5">
    <source>
        <dbReference type="PROSITE" id="PS50022"/>
    </source>
</evidence>
<feature type="compositionally biased region" description="Polar residues" evidence="4">
    <location>
        <begin position="1404"/>
        <end position="1421"/>
    </location>
</feature>
<evidence type="ECO:0000313" key="7">
    <source>
        <dbReference type="Proteomes" id="UP000663870"/>
    </source>
</evidence>
<dbReference type="PROSITE" id="PS50297">
    <property type="entry name" value="ANK_REP_REGION"/>
    <property type="match status" value="4"/>
</dbReference>
<feature type="compositionally biased region" description="Polar residues" evidence="4">
    <location>
        <begin position="1285"/>
        <end position="1326"/>
    </location>
</feature>
<feature type="compositionally biased region" description="Low complexity" evidence="4">
    <location>
        <begin position="1203"/>
        <end position="1212"/>
    </location>
</feature>
<dbReference type="InterPro" id="IPR050776">
    <property type="entry name" value="Ank_Repeat/CDKN_Inhibitor"/>
</dbReference>
<evidence type="ECO:0000256" key="3">
    <source>
        <dbReference type="PROSITE-ProRule" id="PRU00023"/>
    </source>
</evidence>
<feature type="compositionally biased region" description="Polar residues" evidence="4">
    <location>
        <begin position="1256"/>
        <end position="1276"/>
    </location>
</feature>
<feature type="repeat" description="ANK" evidence="3">
    <location>
        <begin position="131"/>
        <end position="166"/>
    </location>
</feature>
<feature type="region of interest" description="Disordered" evidence="4">
    <location>
        <begin position="1090"/>
        <end position="1112"/>
    </location>
</feature>
<feature type="region of interest" description="Disordered" evidence="4">
    <location>
        <begin position="1200"/>
        <end position="1358"/>
    </location>
</feature>
<feature type="compositionally biased region" description="Polar residues" evidence="4">
    <location>
        <begin position="1429"/>
        <end position="1457"/>
    </location>
</feature>
<feature type="region of interest" description="Disordered" evidence="4">
    <location>
        <begin position="814"/>
        <end position="958"/>
    </location>
</feature>
<feature type="repeat" description="ANK" evidence="3">
    <location>
        <begin position="65"/>
        <end position="93"/>
    </location>
</feature>
<organism evidence="6 7">
    <name type="scientific">Rotaria sordida</name>
    <dbReference type="NCBI Taxonomy" id="392033"/>
    <lineage>
        <taxon>Eukaryota</taxon>
        <taxon>Metazoa</taxon>
        <taxon>Spiralia</taxon>
        <taxon>Gnathifera</taxon>
        <taxon>Rotifera</taxon>
        <taxon>Eurotatoria</taxon>
        <taxon>Bdelloidea</taxon>
        <taxon>Philodinida</taxon>
        <taxon>Philodinidae</taxon>
        <taxon>Rotaria</taxon>
    </lineage>
</organism>
<feature type="compositionally biased region" description="Basic and acidic residues" evidence="4">
    <location>
        <begin position="847"/>
        <end position="858"/>
    </location>
</feature>
<feature type="compositionally biased region" description="Low complexity" evidence="4">
    <location>
        <begin position="1099"/>
        <end position="1111"/>
    </location>
</feature>
<feature type="region of interest" description="Disordered" evidence="4">
    <location>
        <begin position="1482"/>
        <end position="1653"/>
    </location>
</feature>
<keyword evidence="2 3" id="KW-0040">ANK repeat</keyword>
<feature type="compositionally biased region" description="Low complexity" evidence="4">
    <location>
        <begin position="727"/>
        <end position="739"/>
    </location>
</feature>
<feature type="domain" description="F5/8 type C" evidence="5">
    <location>
        <begin position="301"/>
        <end position="447"/>
    </location>
</feature>
<dbReference type="Gene3D" id="1.25.40.20">
    <property type="entry name" value="Ankyrin repeat-containing domain"/>
    <property type="match status" value="2"/>
</dbReference>
<dbReference type="InterPro" id="IPR036770">
    <property type="entry name" value="Ankyrin_rpt-contain_sf"/>
</dbReference>
<feature type="compositionally biased region" description="Basic and acidic residues" evidence="4">
    <location>
        <begin position="816"/>
        <end position="839"/>
    </location>
</feature>
<keyword evidence="1" id="KW-0677">Repeat</keyword>
<feature type="compositionally biased region" description="Low complexity" evidence="4">
    <location>
        <begin position="1458"/>
        <end position="1468"/>
    </location>
</feature>
<dbReference type="Pfam" id="PF12796">
    <property type="entry name" value="Ank_2"/>
    <property type="match status" value="2"/>
</dbReference>
<feature type="compositionally biased region" description="Polar residues" evidence="4">
    <location>
        <begin position="1565"/>
        <end position="1580"/>
    </location>
</feature>
<feature type="region of interest" description="Disordered" evidence="4">
    <location>
        <begin position="1125"/>
        <end position="1182"/>
    </location>
</feature>
<feature type="compositionally biased region" description="Polar residues" evidence="4">
    <location>
        <begin position="1624"/>
        <end position="1653"/>
    </location>
</feature>
<feature type="compositionally biased region" description="Polar residues" evidence="4">
    <location>
        <begin position="1521"/>
        <end position="1534"/>
    </location>
</feature>
<accession>A0A813QXR7</accession>
<feature type="compositionally biased region" description="Polar residues" evidence="4">
    <location>
        <begin position="746"/>
        <end position="789"/>
    </location>
</feature>
<sequence length="1909" mass="218024">MAHRHENQQHGQQLLNIVDRGTAEQVFVFLQKFHGRPFQSLADIIKYRGVIDDQIDFINWTGTKYNITPLMIATGKGSYEKVKILLVHGADPNRQCITGDTALNLAVHRQKYLIIELLLQYQANPNIYNQSGKTALHRAVMSYNDENAYHIRVLLDNRADPHMEDRNQRIPLDEAVIANKSGMVDILLSYDRTLVRHAYRAAIIAARLGHDNCLEVLLNYGMDPDITDRTNVTPLHVAVRSLRLSTVRLLVANGADQNIANNRGETAFAIAEHLQPDQQQNFIDALIRTPQRTSPEFYTFTTGNAISHMYPLLRSRPNWTLDSDKFRSPTADDSSVQNLLDISNDTYWCCTQSNNAWVIFDLKHEYNLTGMRIIGCEHRSTPRSGRLDVSNAFNGPWLKIIDFTCILSQNKNDFFFPPLKTRYVRVVILDNYGGMDIQIKYIGLFGVDTCLIDLLQQYNLEKSLKTLLANGINDQETLDEKRDEILNSSDKYLHVNDHFQFIRLTEALRSPRLTFLEWFNSPQTTVIAGEKLQTFSVVGDEGVTDRVKLEEKLENSPQATTTLMRDLEPTQGRSLVDFPDYTFKYPGRYKIRVVSLASPDIRTPWQEIVVEKRCPILSYSSKLNTAAADEQLYLSSTIHLFNVTTTDKESTIRSQRTPKITLSKKDNRAFITAVYEIDNDYSYLSSLKSIKNLSHYFPLPNMLRRIGESHSNYDQERKYKPDQYAQTSNTDYYDHTTNTDYDDFDPTNSNKRQNKILTPTQYRSPNTSTRSNAFPITTTNYQRQSNDNESLGYGETIIIPTKYQLEQARINQLINDENKNRSQPDRSRYEQRKDLENSDKYIQGSLTRDKPSQYDHRNQVQQSNGLKRETSSPYDKYITLQNSDTSIQGSLPRDKPSHYNHRNQFQQLNGSEKNSADISSYNNQAPLSSSYPQIDSNRESKIQQQNPQSIENIDQDQTESINNPYQITQANIELRPNQSNKNLYTYEPKHTQIDLILTATIGNSDVQKRTNEPIYVSNSNRSDKNSTSINNHPIHSNNISNQSSPHSSIKENYPYSSRINLIYNVNDGDLSQQSHNSSQIHTPIKYEEVPSNQTDNRHSPQSSSSSSSSKLSENKSKYFFGKNIQNQLFDDSDDDENDETECETFGHDSQIKPLTNQNIISNPNPTSIINSQHSTHKNNYSDDQFKQETNVGTTTDHTLIQNQETSSSTSQSPAKKYQYDTDDNKKNEIVIENTKQTSDNSKHNRDHDSTIDDGNKNNGYTYQSTNPVFPQEPTITDTDDGSAPATDSESYHSDNNQRPLDRLVTSNPLLDPSTYAQVSGKFSGSKSRTDRKKPTEIPVRTTNGPHSYTTGIIPPRLHSASTTDITDEITERIRFDKSRTFRRTSDTYLRDSRDYNEDIEEDSNIMSKYQEQNRNYPTTTKSEFKTFKNDGTQSEQKSTRNVGTMSEPVQTSNFGNETQLQSSSTQTSDLIQQSLLNNLTPQNGKISQQQRNNYQRSSSVDSQRETRLPSPISLRPKNYSDYEQYQAQAKSHPSPTYRPPYPISPQHSPQSMIPRVLSPPFEYRSVSNEEQQDTNSSTNKHLVPLFPLSNRSRQVKDRPPRTSIETDTSLDGMKSPQHRGAQVEPSSTRESGTSTNGLVTKSSSKPRDSTNLNRILLHQDDNYILRRSDSPPSSTPKIYQLKPGLDDSSINNSIERLLNHNKPISPDYNYNFDYVKPQTNTSYEEKPDIYDRHDIDELRSDSSILLPSTTVLQPDTLSRIPPQFNLLTSQKSTPSKLRHAQQQQIPSTTNSLVLNIGTENIILQPSDNEFTVPFERLYIYEPNHEFTTENEQIRSSTLKRDDSTTRNFQKTVLPVLSSSRTYVIERQSLYGSSVRQSQINGNFYLTTSPSLLSLNSSFQADDSDIHPLT</sequence>
<dbReference type="SMART" id="SM00248">
    <property type="entry name" value="ANK"/>
    <property type="match status" value="6"/>
</dbReference>
<dbReference type="InterPro" id="IPR002110">
    <property type="entry name" value="Ankyrin_rpt"/>
</dbReference>
<feature type="compositionally biased region" description="Polar residues" evidence="4">
    <location>
        <begin position="879"/>
        <end position="889"/>
    </location>
</feature>
<keyword evidence="7" id="KW-1185">Reference proteome</keyword>
<feature type="repeat" description="ANK" evidence="3">
    <location>
        <begin position="230"/>
        <end position="262"/>
    </location>
</feature>
<dbReference type="SUPFAM" id="SSF48403">
    <property type="entry name" value="Ankyrin repeat"/>
    <property type="match status" value="1"/>
</dbReference>
<feature type="region of interest" description="Disordered" evidence="4">
    <location>
        <begin position="712"/>
        <end position="789"/>
    </location>
</feature>
<feature type="compositionally biased region" description="Polar residues" evidence="4">
    <location>
        <begin position="902"/>
        <end position="935"/>
    </location>
</feature>
<feature type="compositionally biased region" description="Polar residues" evidence="4">
    <location>
        <begin position="942"/>
        <end position="952"/>
    </location>
</feature>
<feature type="compositionally biased region" description="Basic and acidic residues" evidence="4">
    <location>
        <begin position="1240"/>
        <end position="1255"/>
    </location>
</feature>
<feature type="compositionally biased region" description="Low complexity" evidence="4">
    <location>
        <begin position="1487"/>
        <end position="1499"/>
    </location>
</feature>
<evidence type="ECO:0000313" key="6">
    <source>
        <dbReference type="EMBL" id="CAF0773996.1"/>
    </source>
</evidence>
<feature type="region of interest" description="Disordered" evidence="4">
    <location>
        <begin position="1401"/>
        <end position="1468"/>
    </location>
</feature>
<dbReference type="Gene3D" id="2.60.120.260">
    <property type="entry name" value="Galactose-binding domain-like"/>
    <property type="match status" value="1"/>
</dbReference>
<dbReference type="PROSITE" id="PS50088">
    <property type="entry name" value="ANK_REPEAT"/>
    <property type="match status" value="4"/>
</dbReference>
<dbReference type="PANTHER" id="PTHR24201">
    <property type="entry name" value="ANK_REP_REGION DOMAIN-CONTAINING PROTEIN"/>
    <property type="match status" value="1"/>
</dbReference>
<feature type="compositionally biased region" description="Low complexity" evidence="4">
    <location>
        <begin position="1025"/>
        <end position="1047"/>
    </location>
</feature>
<proteinExistence type="predicted"/>
<feature type="compositionally biased region" description="Polar residues" evidence="4">
    <location>
        <begin position="1340"/>
        <end position="1350"/>
    </location>
</feature>
<dbReference type="EMBL" id="CAJNOL010000037">
    <property type="protein sequence ID" value="CAF0773996.1"/>
    <property type="molecule type" value="Genomic_DNA"/>
</dbReference>
<dbReference type="PANTHER" id="PTHR24201:SF15">
    <property type="entry name" value="ANKYRIN REPEAT DOMAIN-CONTAINING PROTEIN 66"/>
    <property type="match status" value="1"/>
</dbReference>
<feature type="compositionally biased region" description="Basic and acidic residues" evidence="4">
    <location>
        <begin position="1217"/>
        <end position="1229"/>
    </location>
</feature>
<protein>
    <recommendedName>
        <fullName evidence="5">F5/8 type C domain-containing protein</fullName>
    </recommendedName>
</protein>
<evidence type="ECO:0000256" key="1">
    <source>
        <dbReference type="ARBA" id="ARBA00022737"/>
    </source>
</evidence>
<name>A0A813QXR7_9BILA</name>
<dbReference type="PROSITE" id="PS50022">
    <property type="entry name" value="FA58C_3"/>
    <property type="match status" value="1"/>
</dbReference>
<feature type="compositionally biased region" description="Low complexity" evidence="4">
    <location>
        <begin position="1155"/>
        <end position="1172"/>
    </location>
</feature>
<reference evidence="6" key="1">
    <citation type="submission" date="2021-02" db="EMBL/GenBank/DDBJ databases">
        <authorList>
            <person name="Nowell W R."/>
        </authorList>
    </citation>
    <scope>NUCLEOTIDE SEQUENCE</scope>
</reference>
<dbReference type="InterPro" id="IPR008979">
    <property type="entry name" value="Galactose-bd-like_sf"/>
</dbReference>
<feature type="repeat" description="ANK" evidence="3">
    <location>
        <begin position="98"/>
        <end position="130"/>
    </location>
</feature>
<gene>
    <name evidence="6" type="ORF">JXQ802_LOCUS2865</name>
</gene>
<dbReference type="Proteomes" id="UP000663870">
    <property type="component" value="Unassembled WGS sequence"/>
</dbReference>
<feature type="compositionally biased region" description="Acidic residues" evidence="4">
    <location>
        <begin position="1130"/>
        <end position="1142"/>
    </location>
</feature>
<feature type="compositionally biased region" description="Basic and acidic residues" evidence="4">
    <location>
        <begin position="712"/>
        <end position="721"/>
    </location>
</feature>
<dbReference type="SUPFAM" id="SSF49785">
    <property type="entry name" value="Galactose-binding domain-like"/>
    <property type="match status" value="1"/>
</dbReference>
<evidence type="ECO:0000256" key="2">
    <source>
        <dbReference type="ARBA" id="ARBA00023043"/>
    </source>
</evidence>